<organism evidence="1 2">
    <name type="scientific">Holothuria leucospilota</name>
    <name type="common">Black long sea cucumber</name>
    <name type="synonym">Mertensiothuria leucospilota</name>
    <dbReference type="NCBI Taxonomy" id="206669"/>
    <lineage>
        <taxon>Eukaryota</taxon>
        <taxon>Metazoa</taxon>
        <taxon>Echinodermata</taxon>
        <taxon>Eleutherozoa</taxon>
        <taxon>Echinozoa</taxon>
        <taxon>Holothuroidea</taxon>
        <taxon>Aspidochirotacea</taxon>
        <taxon>Aspidochirotida</taxon>
        <taxon>Holothuriidae</taxon>
        <taxon>Holothuria</taxon>
    </lineage>
</organism>
<dbReference type="PANTHER" id="PTHR31025">
    <property type="entry name" value="SI:CH211-196P9.1-RELATED"/>
    <property type="match status" value="1"/>
</dbReference>
<reference evidence="1" key="1">
    <citation type="submission" date="2021-10" db="EMBL/GenBank/DDBJ databases">
        <title>Tropical sea cucumber genome reveals ecological adaptation and Cuvierian tubules defense mechanism.</title>
        <authorList>
            <person name="Chen T."/>
        </authorList>
    </citation>
    <scope>NUCLEOTIDE SEQUENCE</scope>
    <source>
        <strain evidence="1">Nanhai2018</strain>
        <tissue evidence="1">Muscle</tissue>
    </source>
</reference>
<evidence type="ECO:0000313" key="1">
    <source>
        <dbReference type="EMBL" id="KAJ8019386.1"/>
    </source>
</evidence>
<protein>
    <submittedName>
        <fullName evidence="1">Uncharacterized protein</fullName>
    </submittedName>
</protein>
<comment type="caution">
    <text evidence="1">The sequence shown here is derived from an EMBL/GenBank/DDBJ whole genome shotgun (WGS) entry which is preliminary data.</text>
</comment>
<dbReference type="OrthoDB" id="10066002at2759"/>
<dbReference type="EMBL" id="JAIZAY010000025">
    <property type="protein sequence ID" value="KAJ8019386.1"/>
    <property type="molecule type" value="Genomic_DNA"/>
</dbReference>
<sequence length="255" mass="29606">MTTWLKYHNSPVDQVKEMMLKTCRYRTGKIRSEKETPLQELLGEYPRLLDTDGMIEQDFRVLFPEVCDSLYMKWPNLFKKVLQYADKQVNWKRLLDFSGKVDSDDEQSTIALQVLPLLFPTGSKRKEGKKGPNQRATVEEALRSFVQVEKQVGTNLPEFLENVVPTQPFVLLLGERNNPEQTFVVIERQTVKCVSLLQAVDICFKLFYLLDVQYPWECQNTWDFFQQFIFGLGEGKGRGSISSAVSLLCNFLKRK</sequence>
<gene>
    <name evidence="1" type="ORF">HOLleu_42047</name>
</gene>
<proteinExistence type="predicted"/>
<dbReference type="Proteomes" id="UP001152320">
    <property type="component" value="Unassembled WGS sequence"/>
</dbReference>
<keyword evidence="2" id="KW-1185">Reference proteome</keyword>
<evidence type="ECO:0000313" key="2">
    <source>
        <dbReference type="Proteomes" id="UP001152320"/>
    </source>
</evidence>
<dbReference type="AlphaFoldDB" id="A0A9Q1B9F4"/>
<name>A0A9Q1B9F4_HOLLE</name>
<accession>A0A9Q1B9F4</accession>
<dbReference type="PANTHER" id="PTHR31025:SF9">
    <property type="entry name" value="SI:DKEY-286J15.1"/>
    <property type="match status" value="1"/>
</dbReference>